<dbReference type="FunFam" id="2.40.30.20:FF:000004">
    <property type="entry name" value="Riboflavin synthase, alpha subunit"/>
    <property type="match status" value="1"/>
</dbReference>
<dbReference type="FunFam" id="2.40.30.20:FF:000003">
    <property type="entry name" value="Riboflavin synthase, alpha subunit"/>
    <property type="match status" value="1"/>
</dbReference>
<evidence type="ECO:0000313" key="14">
    <source>
        <dbReference type="Proteomes" id="UP000550401"/>
    </source>
</evidence>
<dbReference type="AlphaFoldDB" id="A0A839F4H4"/>
<proteinExistence type="predicted"/>
<dbReference type="PIRSF" id="PIRSF000498">
    <property type="entry name" value="Riboflavin_syn_A"/>
    <property type="match status" value="1"/>
</dbReference>
<keyword evidence="7" id="KW-0686">Riboflavin biosynthesis</keyword>
<evidence type="ECO:0000256" key="5">
    <source>
        <dbReference type="ARBA" id="ARBA00012827"/>
    </source>
</evidence>
<organism evidence="13 14">
    <name type="scientific">Dokdonella fugitiva</name>
    <dbReference type="NCBI Taxonomy" id="328517"/>
    <lineage>
        <taxon>Bacteria</taxon>
        <taxon>Pseudomonadati</taxon>
        <taxon>Pseudomonadota</taxon>
        <taxon>Gammaproteobacteria</taxon>
        <taxon>Lysobacterales</taxon>
        <taxon>Rhodanobacteraceae</taxon>
        <taxon>Dokdonella</taxon>
    </lineage>
</organism>
<evidence type="ECO:0000256" key="8">
    <source>
        <dbReference type="ARBA" id="ARBA00022679"/>
    </source>
</evidence>
<dbReference type="CDD" id="cd00402">
    <property type="entry name" value="Riboflavin_synthase_like"/>
    <property type="match status" value="1"/>
</dbReference>
<evidence type="ECO:0000313" key="13">
    <source>
        <dbReference type="EMBL" id="MBA8888428.1"/>
    </source>
</evidence>
<keyword evidence="8 13" id="KW-0808">Transferase</keyword>
<evidence type="ECO:0000256" key="3">
    <source>
        <dbReference type="ARBA" id="ARBA00004887"/>
    </source>
</evidence>
<feature type="domain" description="Lumazine-binding" evidence="12">
    <location>
        <begin position="98"/>
        <end position="194"/>
    </location>
</feature>
<evidence type="ECO:0000256" key="11">
    <source>
        <dbReference type="PROSITE-ProRule" id="PRU00524"/>
    </source>
</evidence>
<evidence type="ECO:0000256" key="10">
    <source>
        <dbReference type="NCBIfam" id="TIGR00187"/>
    </source>
</evidence>
<dbReference type="InterPro" id="IPR017938">
    <property type="entry name" value="Riboflavin_synthase-like_b-brl"/>
</dbReference>
<accession>A0A839F4H4</accession>
<dbReference type="EMBL" id="JACGXL010000004">
    <property type="protein sequence ID" value="MBA8888428.1"/>
    <property type="molecule type" value="Genomic_DNA"/>
</dbReference>
<protein>
    <recommendedName>
        <fullName evidence="6 10">Riboflavin synthase</fullName>
        <ecNumber evidence="5 10">2.5.1.9</ecNumber>
    </recommendedName>
</protein>
<evidence type="ECO:0000256" key="7">
    <source>
        <dbReference type="ARBA" id="ARBA00022619"/>
    </source>
</evidence>
<evidence type="ECO:0000256" key="6">
    <source>
        <dbReference type="ARBA" id="ARBA00013950"/>
    </source>
</evidence>
<dbReference type="InterPro" id="IPR026017">
    <property type="entry name" value="Lumazine-bd_dom"/>
</dbReference>
<reference evidence="13 14" key="1">
    <citation type="submission" date="2020-07" db="EMBL/GenBank/DDBJ databases">
        <title>Genomic Encyclopedia of Type Strains, Phase IV (KMG-V): Genome sequencing to study the core and pangenomes of soil and plant-associated prokaryotes.</title>
        <authorList>
            <person name="Whitman W."/>
        </authorList>
    </citation>
    <scope>NUCLEOTIDE SEQUENCE [LARGE SCALE GENOMIC DNA]</scope>
    <source>
        <strain evidence="13 14">RH2WT43</strain>
    </source>
</reference>
<dbReference type="InterPro" id="IPR023366">
    <property type="entry name" value="ATP_synth_asu-like_sf"/>
</dbReference>
<dbReference type="PANTHER" id="PTHR21098:SF12">
    <property type="entry name" value="RIBOFLAVIN SYNTHASE"/>
    <property type="match status" value="1"/>
</dbReference>
<feature type="domain" description="Lumazine-binding" evidence="12">
    <location>
        <begin position="1"/>
        <end position="97"/>
    </location>
</feature>
<evidence type="ECO:0000256" key="9">
    <source>
        <dbReference type="ARBA" id="ARBA00022737"/>
    </source>
</evidence>
<gene>
    <name evidence="13" type="ORF">FHW12_002661</name>
</gene>
<comment type="catalytic activity">
    <reaction evidence="1">
        <text>2 6,7-dimethyl-8-(1-D-ribityl)lumazine + H(+) = 5-amino-6-(D-ribitylamino)uracil + riboflavin</text>
        <dbReference type="Rhea" id="RHEA:20772"/>
        <dbReference type="ChEBI" id="CHEBI:15378"/>
        <dbReference type="ChEBI" id="CHEBI:15934"/>
        <dbReference type="ChEBI" id="CHEBI:57986"/>
        <dbReference type="ChEBI" id="CHEBI:58201"/>
        <dbReference type="EC" id="2.5.1.9"/>
    </reaction>
</comment>
<dbReference type="NCBIfam" id="NF006767">
    <property type="entry name" value="PRK09289.1"/>
    <property type="match status" value="1"/>
</dbReference>
<dbReference type="Pfam" id="PF00677">
    <property type="entry name" value="Lum_binding"/>
    <property type="match status" value="2"/>
</dbReference>
<dbReference type="GO" id="GO:0004746">
    <property type="term" value="F:riboflavin synthase activity"/>
    <property type="evidence" value="ECO:0007669"/>
    <property type="project" value="UniProtKB-UniRule"/>
</dbReference>
<dbReference type="InterPro" id="IPR001783">
    <property type="entry name" value="Lumazine-bd"/>
</dbReference>
<feature type="repeat" description="Lumazine-binding" evidence="11">
    <location>
        <begin position="1"/>
        <end position="97"/>
    </location>
</feature>
<evidence type="ECO:0000256" key="4">
    <source>
        <dbReference type="ARBA" id="ARBA00011233"/>
    </source>
</evidence>
<dbReference type="RefSeq" id="WP_182531482.1">
    <property type="nucleotide sequence ID" value="NZ_JACGXL010000004.1"/>
</dbReference>
<evidence type="ECO:0000259" key="12">
    <source>
        <dbReference type="PROSITE" id="PS51177"/>
    </source>
</evidence>
<comment type="function">
    <text evidence="2">Catalyzes the dismutation of two molecules of 6,7-dimethyl-8-ribityllumazine, resulting in the formation of riboflavin and 5-amino-6-(D-ribitylamino)uracil.</text>
</comment>
<feature type="repeat" description="Lumazine-binding" evidence="11">
    <location>
        <begin position="98"/>
        <end position="194"/>
    </location>
</feature>
<comment type="subunit">
    <text evidence="4">Homotrimer.</text>
</comment>
<comment type="caution">
    <text evidence="13">The sequence shown here is derived from an EMBL/GenBank/DDBJ whole genome shotgun (WGS) entry which is preliminary data.</text>
</comment>
<evidence type="ECO:0000256" key="2">
    <source>
        <dbReference type="ARBA" id="ARBA00002803"/>
    </source>
</evidence>
<dbReference type="GO" id="GO:0009231">
    <property type="term" value="P:riboflavin biosynthetic process"/>
    <property type="evidence" value="ECO:0007669"/>
    <property type="project" value="UniProtKB-KW"/>
</dbReference>
<dbReference type="Gene3D" id="2.40.30.20">
    <property type="match status" value="2"/>
</dbReference>
<evidence type="ECO:0000256" key="1">
    <source>
        <dbReference type="ARBA" id="ARBA00000968"/>
    </source>
</evidence>
<keyword evidence="14" id="KW-1185">Reference proteome</keyword>
<comment type="pathway">
    <text evidence="3">Cofactor biosynthesis; riboflavin biosynthesis; riboflavin from 2-hydroxy-3-oxobutyl phosphate and 5-amino-6-(D-ribitylamino)uracil: step 2/2.</text>
</comment>
<dbReference type="SUPFAM" id="SSF63380">
    <property type="entry name" value="Riboflavin synthase domain-like"/>
    <property type="match status" value="2"/>
</dbReference>
<dbReference type="NCBIfam" id="NF009566">
    <property type="entry name" value="PRK13020.1"/>
    <property type="match status" value="1"/>
</dbReference>
<sequence>MFTGIIQAVGTVVSLDARGGDARLVVDARALDLADVAIGDSIAVAGVCLTVVAIDGARWAADVSAETLARTTLGTLVAGVGVNLEKALRLADRLGGHLVSGHVDGVGAVLGIDDDGASQRWRFRVPRALARYIAVKGSICVDGTSLTVNEVGDADFGVTLIPHTLAVTTFGARRVGDAVNIEVDLMARYAERLAGAGADPG</sequence>
<dbReference type="Proteomes" id="UP000550401">
    <property type="component" value="Unassembled WGS sequence"/>
</dbReference>
<dbReference type="PROSITE" id="PS51177">
    <property type="entry name" value="LUMAZINE_BIND"/>
    <property type="match status" value="2"/>
</dbReference>
<dbReference type="NCBIfam" id="TIGR00187">
    <property type="entry name" value="ribE"/>
    <property type="match status" value="1"/>
</dbReference>
<dbReference type="PANTHER" id="PTHR21098">
    <property type="entry name" value="RIBOFLAVIN SYNTHASE ALPHA CHAIN"/>
    <property type="match status" value="1"/>
</dbReference>
<dbReference type="EC" id="2.5.1.9" evidence="5 10"/>
<name>A0A839F4H4_9GAMM</name>
<keyword evidence="9" id="KW-0677">Repeat</keyword>